<keyword evidence="7" id="KW-1185">Reference proteome</keyword>
<evidence type="ECO:0000313" key="7">
    <source>
        <dbReference type="Proteomes" id="UP001576784"/>
    </source>
</evidence>
<dbReference type="PANTHER" id="PTHR43214">
    <property type="entry name" value="TWO-COMPONENT RESPONSE REGULATOR"/>
    <property type="match status" value="1"/>
</dbReference>
<feature type="domain" description="Response regulatory" evidence="5">
    <location>
        <begin position="8"/>
        <end position="124"/>
    </location>
</feature>
<dbReference type="Pfam" id="PF00072">
    <property type="entry name" value="Response_reg"/>
    <property type="match status" value="1"/>
</dbReference>
<dbReference type="SMART" id="SM00421">
    <property type="entry name" value="HTH_LUXR"/>
    <property type="match status" value="1"/>
</dbReference>
<dbReference type="PROSITE" id="PS50043">
    <property type="entry name" value="HTH_LUXR_2"/>
    <property type="match status" value="1"/>
</dbReference>
<dbReference type="RefSeq" id="WP_413266630.1">
    <property type="nucleotide sequence ID" value="NZ_JBHFNR010000231.1"/>
</dbReference>
<dbReference type="SMART" id="SM00448">
    <property type="entry name" value="REC"/>
    <property type="match status" value="1"/>
</dbReference>
<organism evidence="6 7">
    <name type="scientific">Floridaenema flaviceps BLCC-F50</name>
    <dbReference type="NCBI Taxonomy" id="3153642"/>
    <lineage>
        <taxon>Bacteria</taxon>
        <taxon>Bacillati</taxon>
        <taxon>Cyanobacteriota</taxon>
        <taxon>Cyanophyceae</taxon>
        <taxon>Oscillatoriophycideae</taxon>
        <taxon>Aerosakkonematales</taxon>
        <taxon>Aerosakkonemataceae</taxon>
        <taxon>Floridanema</taxon>
        <taxon>Floridanema flaviceps</taxon>
    </lineage>
</organism>
<dbReference type="PRINTS" id="PR00038">
    <property type="entry name" value="HTHLUXR"/>
</dbReference>
<dbReference type="InterPro" id="IPR001789">
    <property type="entry name" value="Sig_transdc_resp-reg_receiver"/>
</dbReference>
<keyword evidence="1 3" id="KW-0597">Phosphoprotein</keyword>
<dbReference type="InterPro" id="IPR011006">
    <property type="entry name" value="CheY-like_superfamily"/>
</dbReference>
<proteinExistence type="predicted"/>
<dbReference type="Proteomes" id="UP001576784">
    <property type="component" value="Unassembled WGS sequence"/>
</dbReference>
<dbReference type="InterPro" id="IPR039420">
    <property type="entry name" value="WalR-like"/>
</dbReference>
<evidence type="ECO:0000259" key="4">
    <source>
        <dbReference type="PROSITE" id="PS50043"/>
    </source>
</evidence>
<dbReference type="SUPFAM" id="SSF46894">
    <property type="entry name" value="C-terminal effector domain of the bipartite response regulators"/>
    <property type="match status" value="1"/>
</dbReference>
<dbReference type="EMBL" id="JBHFNR010000231">
    <property type="protein sequence ID" value="MFB2897012.1"/>
    <property type="molecule type" value="Genomic_DNA"/>
</dbReference>
<protein>
    <submittedName>
        <fullName evidence="6">Response regulator</fullName>
    </submittedName>
</protein>
<feature type="domain" description="HTH luxR-type" evidence="4">
    <location>
        <begin position="140"/>
        <end position="205"/>
    </location>
</feature>
<feature type="modified residue" description="4-aspartylphosphate" evidence="3">
    <location>
        <position position="59"/>
    </location>
</feature>
<evidence type="ECO:0000256" key="3">
    <source>
        <dbReference type="PROSITE-ProRule" id="PRU00169"/>
    </source>
</evidence>
<evidence type="ECO:0000259" key="5">
    <source>
        <dbReference type="PROSITE" id="PS50110"/>
    </source>
</evidence>
<dbReference type="InterPro" id="IPR058245">
    <property type="entry name" value="NreC/VraR/RcsB-like_REC"/>
</dbReference>
<reference evidence="6 7" key="1">
    <citation type="submission" date="2024-09" db="EMBL/GenBank/DDBJ databases">
        <title>Floridaenema gen nov. (Aerosakkonemataceae, Aerosakkonematales ord. nov., Cyanobacteria) from benthic tropical and subtropical fresh waters, with the description of four new species.</title>
        <authorList>
            <person name="Moretto J.A."/>
            <person name="Berthold D.E."/>
            <person name="Lefler F.W."/>
            <person name="Huang I.-S."/>
            <person name="Laughinghouse H. IV."/>
        </authorList>
    </citation>
    <scope>NUCLEOTIDE SEQUENCE [LARGE SCALE GENOMIC DNA]</scope>
    <source>
        <strain evidence="6 7">BLCC-F50</strain>
    </source>
</reference>
<dbReference type="SUPFAM" id="SSF52172">
    <property type="entry name" value="CheY-like"/>
    <property type="match status" value="1"/>
</dbReference>
<keyword evidence="2" id="KW-0238">DNA-binding</keyword>
<sequence>MQPNQPIRILLADDHPIVRDGLAAILDAESDLNVIGQASNGSEAVELFRLHQPDVAILDLHMPQMSGVDAISAIRAEFPNPCIIMFTVYDGDEYIYQGLRAGAKSYLLKNTPIDEILEVIRTVATGEKHIPAQVGKKLAERLELTQLSDRECQVLQLMSTGKTNRGISEVMGVSESAVKFHVNNILTKLGVSDRTHAVVTALKRGIIQL</sequence>
<dbReference type="CDD" id="cd06170">
    <property type="entry name" value="LuxR_C_like"/>
    <property type="match status" value="1"/>
</dbReference>
<dbReference type="Gene3D" id="3.40.50.2300">
    <property type="match status" value="1"/>
</dbReference>
<evidence type="ECO:0000256" key="2">
    <source>
        <dbReference type="ARBA" id="ARBA00023125"/>
    </source>
</evidence>
<dbReference type="InterPro" id="IPR016032">
    <property type="entry name" value="Sig_transdc_resp-reg_C-effctor"/>
</dbReference>
<accession>A0ABV4XZZ2</accession>
<dbReference type="CDD" id="cd17535">
    <property type="entry name" value="REC_NarL-like"/>
    <property type="match status" value="1"/>
</dbReference>
<dbReference type="Pfam" id="PF00196">
    <property type="entry name" value="GerE"/>
    <property type="match status" value="1"/>
</dbReference>
<name>A0ABV4XZZ2_9CYAN</name>
<gene>
    <name evidence="6" type="ORF">ACE1CI_29205</name>
</gene>
<evidence type="ECO:0000313" key="6">
    <source>
        <dbReference type="EMBL" id="MFB2897012.1"/>
    </source>
</evidence>
<comment type="caution">
    <text evidence="6">The sequence shown here is derived from an EMBL/GenBank/DDBJ whole genome shotgun (WGS) entry which is preliminary data.</text>
</comment>
<dbReference type="InterPro" id="IPR000792">
    <property type="entry name" value="Tscrpt_reg_LuxR_C"/>
</dbReference>
<evidence type="ECO:0000256" key="1">
    <source>
        <dbReference type="ARBA" id="ARBA00022553"/>
    </source>
</evidence>
<dbReference type="PROSITE" id="PS50110">
    <property type="entry name" value="RESPONSE_REGULATORY"/>
    <property type="match status" value="1"/>
</dbReference>
<dbReference type="PANTHER" id="PTHR43214:SF43">
    <property type="entry name" value="TWO-COMPONENT RESPONSE REGULATOR"/>
    <property type="match status" value="1"/>
</dbReference>